<dbReference type="Gene3D" id="3.40.50.300">
    <property type="entry name" value="P-loop containing nucleotide triphosphate hydrolases"/>
    <property type="match status" value="1"/>
</dbReference>
<evidence type="ECO:0000313" key="11">
    <source>
        <dbReference type="Proteomes" id="UP001324115"/>
    </source>
</evidence>
<feature type="domain" description="Disease resistance protein winged helix" evidence="8">
    <location>
        <begin position="390"/>
        <end position="458"/>
    </location>
</feature>
<dbReference type="AlphaFoldDB" id="A0AAN7FE25"/>
<feature type="domain" description="R13L1/DRL21-like LRR repeat region" evidence="9">
    <location>
        <begin position="606"/>
        <end position="721"/>
    </location>
</feature>
<keyword evidence="5" id="KW-0067">ATP-binding</keyword>
<sequence>MSIIGEAALSAFFEVLFEKLTSSDVLKIFKQERLHTDLKKWKTMLLKIRAVLDDAEEKQMTSKLVKIWLDELGDLAYDAHDILDECATEALGRKVNAEAATSLQVSPSSVIFDANMRSKIEEADTRLQRIVTEMNGLGLIDNTGRRTRTTRSWVPTTSLVNEGHVYGRDEDKKAIVKLLLSLELGDAQLSVISILLYNDDVVSRYFDLKAWACVSDDFDIVRVTKVILQSLIASEIYDVNDLNLLQVKLREKLFGKKFLFILDDVWNEDYDSWTKLCSPFEFGAPGSKIIVTTQNYGVSSTMGTIPTYELKVLSNNACWRIFTQHALGATNFTMHPELEEIGRKILYRCKGSPLAAKDIPEEKSNILSILKLSYKYLPSHLRGCFADCLLFPKYYEFEEKELVLLWMVEGLVQETKTTKSMEEVDSEYFRDLLMRSFFQRSNSNESLFVMHDLINDIAQLAARGLCYRLEDTVGGNKQSEISTKVRHFSYIRFVFDEIKKFEVFPKDRHLRTFLPLPMEKRGYLTNYVLSCLLPQSRYLRVLSLSGYEIFELPNSISDLKHLRYLNLSNTSIRRLPESTSSLYNLQTLILKGCSHLTTLPKKFGNLGRLCISNLENVLDVENARKANLNGKKSLDSLVIKWEVDDLQDGTIVEDVLNMLKPHRTVKTLFIEGYAGVKFPMWLRDPFFPNMVELRVERCGKCVSLPTIGQLPFLKHLVITRMAKVQRLGPEFYGKGCLKSFQSLETLRFEDMQEWQDWIPCKVDYEEFSYLREFSISRCSKLQGKLPCHLPLLEKFSIHNCDQLVVSIPSLPMLHKFEIVGCKEVNISKFELYLPKSMVLYIPDLKSLMEDFMPGLAKVENLTIRDCKEGKLLPTLKRLEIKYCEKLLFVVDEEGEASSSHPSLLMNKENLCSNSYSYGSLLEHLEISDCPSLKCLWDLPTMLKHLEIHDCLELTSLSSRNQLPTALKRLVVRICPKLESAADKLHNNACLEHLEIWNCEKLKSLPEGLHKLYHLNSIDILGCSSLVSFPDGGALPTSLRELSISNCEKLEALPNLTYLEKLTIRECPSITSFPEEGYPTNLTSLSLSGMNICKQVLFEWGLLHRLMSLRDLWIDVDGGFPDWKLFPEEEDGKLMMMLPSSLTTLWICDFPNIVFLSLEGFQKLSAIEQLWIWFCPKLASLPDKCLPPSLLELDVIGCPILKKHCKKGKGQEWFKIAHIPRVQIDGRSVYELEEEEL</sequence>
<dbReference type="GO" id="GO:0051707">
    <property type="term" value="P:response to other organism"/>
    <property type="evidence" value="ECO:0007669"/>
    <property type="project" value="UniProtKB-ARBA"/>
</dbReference>
<dbReference type="PANTHER" id="PTHR36766:SF51">
    <property type="entry name" value="DISEASE RESISTANCE RPP13-LIKE PROTEIN 1"/>
    <property type="match status" value="1"/>
</dbReference>
<organism evidence="10 11">
    <name type="scientific">Quercus rubra</name>
    <name type="common">Northern red oak</name>
    <name type="synonym">Quercus borealis</name>
    <dbReference type="NCBI Taxonomy" id="3512"/>
    <lineage>
        <taxon>Eukaryota</taxon>
        <taxon>Viridiplantae</taxon>
        <taxon>Streptophyta</taxon>
        <taxon>Embryophyta</taxon>
        <taxon>Tracheophyta</taxon>
        <taxon>Spermatophyta</taxon>
        <taxon>Magnoliopsida</taxon>
        <taxon>eudicotyledons</taxon>
        <taxon>Gunneridae</taxon>
        <taxon>Pentapetalae</taxon>
        <taxon>rosids</taxon>
        <taxon>fabids</taxon>
        <taxon>Fagales</taxon>
        <taxon>Fagaceae</taxon>
        <taxon>Quercus</taxon>
    </lineage>
</organism>
<evidence type="ECO:0008006" key="12">
    <source>
        <dbReference type="Google" id="ProtNLM"/>
    </source>
</evidence>
<evidence type="ECO:0000259" key="7">
    <source>
        <dbReference type="Pfam" id="PF18052"/>
    </source>
</evidence>
<comment type="caution">
    <text evidence="10">The sequence shown here is derived from an EMBL/GenBank/DDBJ whole genome shotgun (WGS) entry which is preliminary data.</text>
</comment>
<dbReference type="InterPro" id="IPR056789">
    <property type="entry name" value="LRR_R13L1-DRL21"/>
</dbReference>
<dbReference type="SUPFAM" id="SSF52058">
    <property type="entry name" value="L domain-like"/>
    <property type="match status" value="2"/>
</dbReference>
<dbReference type="Gene3D" id="1.20.5.4130">
    <property type="match status" value="1"/>
</dbReference>
<dbReference type="PRINTS" id="PR00364">
    <property type="entry name" value="DISEASERSIST"/>
</dbReference>
<dbReference type="GO" id="GO:0005524">
    <property type="term" value="F:ATP binding"/>
    <property type="evidence" value="ECO:0007669"/>
    <property type="project" value="UniProtKB-KW"/>
</dbReference>
<keyword evidence="4" id="KW-0611">Plant defense</keyword>
<dbReference type="SUPFAM" id="SSF52540">
    <property type="entry name" value="P-loop containing nucleoside triphosphate hydrolases"/>
    <property type="match status" value="1"/>
</dbReference>
<evidence type="ECO:0000259" key="9">
    <source>
        <dbReference type="Pfam" id="PF25019"/>
    </source>
</evidence>
<dbReference type="InterPro" id="IPR036388">
    <property type="entry name" value="WH-like_DNA-bd_sf"/>
</dbReference>
<dbReference type="Pfam" id="PF25019">
    <property type="entry name" value="LRR_R13L1-DRL21"/>
    <property type="match status" value="1"/>
</dbReference>
<protein>
    <recommendedName>
        <fullName evidence="12">Disease resistance RPP13-like protein 1</fullName>
    </recommendedName>
</protein>
<feature type="domain" description="NB-ARC" evidence="6">
    <location>
        <begin position="193"/>
        <end position="327"/>
    </location>
</feature>
<dbReference type="InterPro" id="IPR058922">
    <property type="entry name" value="WHD_DRP"/>
</dbReference>
<reference evidence="10 11" key="1">
    <citation type="journal article" date="2023" name="G3 (Bethesda)">
        <title>A haplotype-resolved chromosome-scale genome for Quercus rubra L. provides insights into the genetics of adaptive traits for red oak species.</title>
        <authorList>
            <person name="Kapoor B."/>
            <person name="Jenkins J."/>
            <person name="Schmutz J."/>
            <person name="Zhebentyayeva T."/>
            <person name="Kuelheim C."/>
            <person name="Coggeshall M."/>
            <person name="Heim C."/>
            <person name="Lasky J.R."/>
            <person name="Leites L."/>
            <person name="Islam-Faridi N."/>
            <person name="Romero-Severson J."/>
            <person name="DeLeo V.L."/>
            <person name="Lucas S.M."/>
            <person name="Lazic D."/>
            <person name="Gailing O."/>
            <person name="Carlson J."/>
            <person name="Staton M."/>
        </authorList>
    </citation>
    <scope>NUCLEOTIDE SEQUENCE [LARGE SCALE GENOMIC DNA]</scope>
    <source>
        <strain evidence="10">Pseudo-F2</strain>
    </source>
</reference>
<dbReference type="EMBL" id="JAXUIC010000004">
    <property type="protein sequence ID" value="KAK4591862.1"/>
    <property type="molecule type" value="Genomic_DNA"/>
</dbReference>
<proteinExistence type="predicted"/>
<dbReference type="InterPro" id="IPR027417">
    <property type="entry name" value="P-loop_NTPase"/>
</dbReference>
<evidence type="ECO:0000256" key="5">
    <source>
        <dbReference type="ARBA" id="ARBA00022840"/>
    </source>
</evidence>
<evidence type="ECO:0000259" key="6">
    <source>
        <dbReference type="Pfam" id="PF00931"/>
    </source>
</evidence>
<dbReference type="InterPro" id="IPR032675">
    <property type="entry name" value="LRR_dom_sf"/>
</dbReference>
<gene>
    <name evidence="10" type="ORF">RGQ29_016355</name>
</gene>
<accession>A0AAN7FE25</accession>
<evidence type="ECO:0000256" key="4">
    <source>
        <dbReference type="ARBA" id="ARBA00022821"/>
    </source>
</evidence>
<keyword evidence="2" id="KW-0677">Repeat</keyword>
<evidence type="ECO:0000256" key="1">
    <source>
        <dbReference type="ARBA" id="ARBA00022614"/>
    </source>
</evidence>
<dbReference type="PROSITE" id="PS51450">
    <property type="entry name" value="LRR"/>
    <property type="match status" value="1"/>
</dbReference>
<keyword evidence="1" id="KW-0433">Leucine-rich repeat</keyword>
<dbReference type="GO" id="GO:0006952">
    <property type="term" value="P:defense response"/>
    <property type="evidence" value="ECO:0007669"/>
    <property type="project" value="UniProtKB-KW"/>
</dbReference>
<dbReference type="InterPro" id="IPR001611">
    <property type="entry name" value="Leu-rich_rpt"/>
</dbReference>
<keyword evidence="3" id="KW-0547">Nucleotide-binding</keyword>
<name>A0AAN7FE25_QUERU</name>
<evidence type="ECO:0000256" key="2">
    <source>
        <dbReference type="ARBA" id="ARBA00022737"/>
    </source>
</evidence>
<dbReference type="Pfam" id="PF23559">
    <property type="entry name" value="WHD_DRP"/>
    <property type="match status" value="1"/>
</dbReference>
<dbReference type="Pfam" id="PF00931">
    <property type="entry name" value="NB-ARC"/>
    <property type="match status" value="1"/>
</dbReference>
<dbReference type="PANTHER" id="PTHR36766">
    <property type="entry name" value="PLANT BROAD-SPECTRUM MILDEW RESISTANCE PROTEIN RPW8"/>
    <property type="match status" value="1"/>
</dbReference>
<dbReference type="InterPro" id="IPR041118">
    <property type="entry name" value="Rx_N"/>
</dbReference>
<dbReference type="Proteomes" id="UP001324115">
    <property type="component" value="Unassembled WGS sequence"/>
</dbReference>
<dbReference type="GO" id="GO:0043531">
    <property type="term" value="F:ADP binding"/>
    <property type="evidence" value="ECO:0007669"/>
    <property type="project" value="InterPro"/>
</dbReference>
<feature type="domain" description="Disease resistance N-terminal" evidence="7">
    <location>
        <begin position="8"/>
        <end position="96"/>
    </location>
</feature>
<dbReference type="Gene3D" id="1.10.10.10">
    <property type="entry name" value="Winged helix-like DNA-binding domain superfamily/Winged helix DNA-binding domain"/>
    <property type="match status" value="1"/>
</dbReference>
<dbReference type="InterPro" id="IPR002182">
    <property type="entry name" value="NB-ARC"/>
</dbReference>
<evidence type="ECO:0000256" key="3">
    <source>
        <dbReference type="ARBA" id="ARBA00022741"/>
    </source>
</evidence>
<dbReference type="Pfam" id="PF18052">
    <property type="entry name" value="Rx_N"/>
    <property type="match status" value="1"/>
</dbReference>
<evidence type="ECO:0000313" key="10">
    <source>
        <dbReference type="EMBL" id="KAK4591862.1"/>
    </source>
</evidence>
<keyword evidence="11" id="KW-1185">Reference proteome</keyword>
<dbReference type="Gene3D" id="3.80.10.10">
    <property type="entry name" value="Ribonuclease Inhibitor"/>
    <property type="match status" value="3"/>
</dbReference>
<evidence type="ECO:0000259" key="8">
    <source>
        <dbReference type="Pfam" id="PF23559"/>
    </source>
</evidence>